<proteinExistence type="predicted"/>
<sequence length="572" mass="63493">MMWTFLGIASFTYLYKKSHTVLTFAPKELVMAAALFLTAGLLLSYVRYFHDQKLRVSQVLHLPLSLLSFVPVLNNFIPQSSTQSSEKGEGSCKKSRRTRKRVDVKSSPSQSTSDSGSSVAPEPDVVIVGAGVLGSAMAAVLARDGRRVTVVERDLKEPDRIVGELLQPGGYRALRELGLQGTVEGLDAHLVNGYVIHDMESSAEVEIPYPQADENIQCGRAFHHGRFIMGLRRAALAEPNVTFIEGTVNTLLEEDGCVTGLQYKDKETGDIKEIHASLTVVADGCFSKFRKSLVSGKAHTSSHFVGCLMKDCPQFKANHAELVLANPSPVLIYQISSTQTRVLVDIRGEMPRNLSEYMAEKIQPQLPEHLKEPFMVALQNDRLRSMPASFLPPSPVNKPGVLLLGDAYNMRHPLTGGGMSVALNDVRIWRNLLQNIPDLYDDGAMLQAKKKFHWERKSSHSFVVNVLAQALYELFSATDNSLHELRRACFQYFKLGGQCVAGPIGLLSVLTPKPMTLIGHFFAVALYAIYFNFKSESWLTKPRALFKSGAILYRACTVMFPLIYSELKYLVY</sequence>
<evidence type="ECO:0000313" key="1">
    <source>
        <dbReference type="EMBL" id="TMS10901.1"/>
    </source>
</evidence>
<gene>
    <name evidence="1" type="ORF">E3U43_019894</name>
</gene>
<comment type="caution">
    <text evidence="1">The sequence shown here is derived from an EMBL/GenBank/DDBJ whole genome shotgun (WGS) entry which is preliminary data.</text>
</comment>
<reference evidence="1" key="1">
    <citation type="submission" date="2018-11" db="EMBL/GenBank/DDBJ databases">
        <title>The sequence and de novo assembly of Larimichthys crocea genome using PacBio and Hi-C technologies.</title>
        <authorList>
            <person name="Xu P."/>
            <person name="Chen B."/>
            <person name="Zhou Z."/>
            <person name="Ke Q."/>
            <person name="Wu Y."/>
            <person name="Bai H."/>
            <person name="Pu F."/>
        </authorList>
    </citation>
    <scope>NUCLEOTIDE SEQUENCE</scope>
    <source>
        <tissue evidence="1">Muscle</tissue>
    </source>
</reference>
<protein>
    <submittedName>
        <fullName evidence="1">Uncharacterized protein</fullName>
    </submittedName>
</protein>
<accession>A0ACD3QUI2</accession>
<keyword evidence="2" id="KW-1185">Reference proteome</keyword>
<organism evidence="1 2">
    <name type="scientific">Larimichthys crocea</name>
    <name type="common">Large yellow croaker</name>
    <name type="synonym">Pseudosciaena crocea</name>
    <dbReference type="NCBI Taxonomy" id="215358"/>
    <lineage>
        <taxon>Eukaryota</taxon>
        <taxon>Metazoa</taxon>
        <taxon>Chordata</taxon>
        <taxon>Craniata</taxon>
        <taxon>Vertebrata</taxon>
        <taxon>Euteleostomi</taxon>
        <taxon>Actinopterygii</taxon>
        <taxon>Neopterygii</taxon>
        <taxon>Teleostei</taxon>
        <taxon>Neoteleostei</taxon>
        <taxon>Acanthomorphata</taxon>
        <taxon>Eupercaria</taxon>
        <taxon>Sciaenidae</taxon>
        <taxon>Larimichthys</taxon>
    </lineage>
</organism>
<evidence type="ECO:0000313" key="2">
    <source>
        <dbReference type="Proteomes" id="UP000793456"/>
    </source>
</evidence>
<name>A0ACD3QUI2_LARCR</name>
<dbReference type="Proteomes" id="UP000793456">
    <property type="component" value="Chromosome XIV"/>
</dbReference>
<dbReference type="EMBL" id="CM011687">
    <property type="protein sequence ID" value="TMS10901.1"/>
    <property type="molecule type" value="Genomic_DNA"/>
</dbReference>